<dbReference type="PANTHER" id="PTHR30193:SF41">
    <property type="entry name" value="DIACETYLCHITOBIOSE UPTAKE SYSTEM PERMEASE PROTEIN NGCF"/>
    <property type="match status" value="1"/>
</dbReference>
<dbReference type="Gene3D" id="1.10.3720.10">
    <property type="entry name" value="MetI-like"/>
    <property type="match status" value="1"/>
</dbReference>
<dbReference type="SUPFAM" id="SSF161098">
    <property type="entry name" value="MetI-like"/>
    <property type="match status" value="1"/>
</dbReference>
<dbReference type="InterPro" id="IPR035906">
    <property type="entry name" value="MetI-like_sf"/>
</dbReference>
<comment type="caution">
    <text evidence="1">The sequence shown here is derived from an EMBL/GenBank/DDBJ whole genome shotgun (WGS) entry which is preliminary data.</text>
</comment>
<dbReference type="Proteomes" id="UP001592582">
    <property type="component" value="Unassembled WGS sequence"/>
</dbReference>
<dbReference type="EMBL" id="JBHEZX010000021">
    <property type="protein sequence ID" value="MFC1414096.1"/>
    <property type="molecule type" value="Genomic_DNA"/>
</dbReference>
<reference evidence="1 2" key="1">
    <citation type="submission" date="2024-09" db="EMBL/GenBank/DDBJ databases">
        <authorList>
            <person name="Lee S.D."/>
        </authorList>
    </citation>
    <scope>NUCLEOTIDE SEQUENCE [LARGE SCALE GENOMIC DNA]</scope>
    <source>
        <strain evidence="1 2">N1-1</strain>
    </source>
</reference>
<accession>A0ABV6VKH3</accession>
<keyword evidence="2" id="KW-1185">Reference proteome</keyword>
<gene>
    <name evidence="1" type="ORF">ACEZDG_33025</name>
</gene>
<sequence length="300" mass="32530">MRVDAPAPPRRSRWGGATGPVFVSLYTVLLLAFGLGPTGYAIYLSMTNASGQFTGLGQYVKAFGDFRFAGAFVNIGTYLALWLVTLLVLVVVLALMLHRLGRWASSALRFMFYLPGALAGVASVLVWLFMLDPSASPFSSVLHLLGQDTLADTILPSHLALVFMVIAFWTGAGGWIIVMYGALNNIPLEVLDAAKVDGASTLQLAWHIEIPMIKKWIYYMLILAFATGTQLFVEPQLVYAASGGDVSPTWSPNELAYTFAFQNGNFNQAAAVSICLLLLSLIVALFLVFRSGLFDVEEDA</sequence>
<evidence type="ECO:0000313" key="1">
    <source>
        <dbReference type="EMBL" id="MFC1414096.1"/>
    </source>
</evidence>
<name>A0ABV6VKH3_9ACTN</name>
<dbReference type="PROSITE" id="PS50928">
    <property type="entry name" value="ABC_TM1"/>
    <property type="match status" value="1"/>
</dbReference>
<evidence type="ECO:0000313" key="2">
    <source>
        <dbReference type="Proteomes" id="UP001592582"/>
    </source>
</evidence>
<protein>
    <submittedName>
        <fullName evidence="1">Carbohydrate ABC transporter permease</fullName>
    </submittedName>
</protein>
<dbReference type="InterPro" id="IPR000515">
    <property type="entry name" value="MetI-like"/>
</dbReference>
<dbReference type="Pfam" id="PF00528">
    <property type="entry name" value="BPD_transp_1"/>
    <property type="match status" value="1"/>
</dbReference>
<dbReference type="CDD" id="cd06261">
    <property type="entry name" value="TM_PBP2"/>
    <property type="match status" value="1"/>
</dbReference>
<dbReference type="PANTHER" id="PTHR30193">
    <property type="entry name" value="ABC TRANSPORTER PERMEASE PROTEIN"/>
    <property type="match status" value="1"/>
</dbReference>
<proteinExistence type="predicted"/>
<organism evidence="1 2">
    <name type="scientific">Streptacidiphilus alkalitolerans</name>
    <dbReference type="NCBI Taxonomy" id="3342712"/>
    <lineage>
        <taxon>Bacteria</taxon>
        <taxon>Bacillati</taxon>
        <taxon>Actinomycetota</taxon>
        <taxon>Actinomycetes</taxon>
        <taxon>Kitasatosporales</taxon>
        <taxon>Streptomycetaceae</taxon>
        <taxon>Streptacidiphilus</taxon>
    </lineage>
</organism>
<dbReference type="InterPro" id="IPR051393">
    <property type="entry name" value="ABC_transporter_permease"/>
</dbReference>